<proteinExistence type="predicted"/>
<dbReference type="Proteomes" id="UP001302265">
    <property type="component" value="Segment"/>
</dbReference>
<sequence>MDETHDDMTSYQRWEHGMIEDIGHDTDSIIKMLGSEKMGESFDTGALMGMLANKGVDPGIIAMLNDCKEKGSWGDGGMLIVLFLILILGFGGNGGFFGRGQAGDVAGVDRTVVNEANYSRMLDAIGGNREAIGQLAQTLNCTQGQITSALAGVDKQIAVNQGSIINAVQSCCCNIQGKIQDCCCQTNLNIERQGCQTRQDIQDTRFLIQATASAQDNLVQGLFNAQNAYLADQFCQIKSREDQREIQALRDKLAEQRDSANTLAILNAIQNKDSIAFQGTAGATAFTGTGSLS</sequence>
<protein>
    <submittedName>
        <fullName evidence="2">Uncharacterized protein</fullName>
    </submittedName>
</protein>
<evidence type="ECO:0000313" key="2">
    <source>
        <dbReference type="EMBL" id="DBA35367.1"/>
    </source>
</evidence>
<evidence type="ECO:0000313" key="3">
    <source>
        <dbReference type="Proteomes" id="UP001302265"/>
    </source>
</evidence>
<accession>A0AA86XT41</accession>
<organism evidence="2 3">
    <name type="scientific">Caudoviricetes sp. vir215</name>
    <dbReference type="NCBI Taxonomy" id="3068354"/>
    <lineage>
        <taxon>Viruses</taxon>
        <taxon>Duplodnaviria</taxon>
        <taxon>Heunggongvirae</taxon>
        <taxon>Uroviricota</taxon>
        <taxon>Caudoviricetes</taxon>
    </lineage>
</organism>
<reference evidence="2 3" key="1">
    <citation type="journal article" date="2023" name="Nat. Microbiol.">
        <title>A compendium of viruses from methanogenic archaea reveals their diversity and adaptations to the gut environment.</title>
        <authorList>
            <person name="Medvedeva S."/>
            <person name="Borrel G."/>
            <person name="Krupovic M."/>
            <person name="Gribaldo S."/>
        </authorList>
    </citation>
    <scope>NUCLEOTIDE SEQUENCE [LARGE SCALE GENOMIC DNA]</scope>
</reference>
<keyword evidence="3" id="KW-1185">Reference proteome</keyword>
<keyword evidence="1" id="KW-0812">Transmembrane</keyword>
<name>A0AA86XT41_9CAUD</name>
<feature type="transmembrane region" description="Helical" evidence="1">
    <location>
        <begin position="78"/>
        <end position="97"/>
    </location>
</feature>
<evidence type="ECO:0000256" key="1">
    <source>
        <dbReference type="SAM" id="Phobius"/>
    </source>
</evidence>
<keyword evidence="1" id="KW-1133">Transmembrane helix</keyword>
<dbReference type="GeneID" id="98835772"/>
<keyword evidence="1" id="KW-0472">Membrane</keyword>
<gene>
    <name evidence="2" type="ORF">vir215_00065</name>
</gene>
<dbReference type="EMBL" id="BK063676">
    <property type="protein sequence ID" value="DBA35367.1"/>
    <property type="molecule type" value="Genomic_DNA"/>
</dbReference>
<dbReference type="RefSeq" id="YP_011108920.1">
    <property type="nucleotide sequence ID" value="NC_092586.1"/>
</dbReference>